<sequence>MNYIKRLFNTKKSIQKVKNFVIYAGHIDKFEDLTRNDTVFCQIDCSNKHWYNDFVTNVMKSDAKLIKLGNIRYKIWSAMYTLNKDNYTNYEKYIFLYNSKNILFEFRNICGIKGTTCVIDLSAVEDIYYNNLIKS</sequence>
<name>A0A1V0S9Y0_9VIRU</name>
<reference evidence="1" key="1">
    <citation type="journal article" date="2017" name="Science">
        <title>Giant viruses with an expanded complement of translation system components.</title>
        <authorList>
            <person name="Schulz F."/>
            <person name="Yutin N."/>
            <person name="Ivanova N.N."/>
            <person name="Ortega D.R."/>
            <person name="Lee T.K."/>
            <person name="Vierheilig J."/>
            <person name="Daims H."/>
            <person name="Horn M."/>
            <person name="Wagner M."/>
            <person name="Jensen G.J."/>
            <person name="Kyrpides N.C."/>
            <person name="Koonin E.V."/>
            <person name="Woyke T."/>
        </authorList>
    </citation>
    <scope>NUCLEOTIDE SEQUENCE</scope>
    <source>
        <strain evidence="1">CTV1</strain>
    </source>
</reference>
<dbReference type="EMBL" id="KY684083">
    <property type="protein sequence ID" value="ARF08512.1"/>
    <property type="molecule type" value="Genomic_DNA"/>
</dbReference>
<protein>
    <submittedName>
        <fullName evidence="1">Uncharacterized protein</fullName>
    </submittedName>
</protein>
<proteinExistence type="predicted"/>
<evidence type="ECO:0000313" key="1">
    <source>
        <dbReference type="EMBL" id="ARF08512.1"/>
    </source>
</evidence>
<organism evidence="1">
    <name type="scientific">Catovirus CTV1</name>
    <dbReference type="NCBI Taxonomy" id="1977631"/>
    <lineage>
        <taxon>Viruses</taxon>
        <taxon>Varidnaviria</taxon>
        <taxon>Bamfordvirae</taxon>
        <taxon>Nucleocytoviricota</taxon>
        <taxon>Megaviricetes</taxon>
        <taxon>Imitervirales</taxon>
        <taxon>Mimiviridae</taxon>
        <taxon>Klosneuvirinae</taxon>
        <taxon>Catovirus</taxon>
    </lineage>
</organism>
<accession>A0A1V0S9Y0</accession>
<gene>
    <name evidence="1" type="ORF">Catovirus_1_562</name>
</gene>